<dbReference type="InterPro" id="IPR046348">
    <property type="entry name" value="SIS_dom_sf"/>
</dbReference>
<dbReference type="AlphaFoldDB" id="A0A0F8YWA0"/>
<organism evidence="3">
    <name type="scientific">marine sediment metagenome</name>
    <dbReference type="NCBI Taxonomy" id="412755"/>
    <lineage>
        <taxon>unclassified sequences</taxon>
        <taxon>metagenomes</taxon>
        <taxon>ecological metagenomes</taxon>
    </lineage>
</organism>
<protein>
    <recommendedName>
        <fullName evidence="2">SIS domain-containing protein</fullName>
    </recommendedName>
</protein>
<dbReference type="PROSITE" id="PS51257">
    <property type="entry name" value="PROKAR_LIPOPROTEIN"/>
    <property type="match status" value="1"/>
</dbReference>
<dbReference type="GO" id="GO:0003677">
    <property type="term" value="F:DNA binding"/>
    <property type="evidence" value="ECO:0007669"/>
    <property type="project" value="InterPro"/>
</dbReference>
<dbReference type="PANTHER" id="PTHR30514">
    <property type="entry name" value="GLUCOKINASE"/>
    <property type="match status" value="1"/>
</dbReference>
<dbReference type="InterPro" id="IPR001347">
    <property type="entry name" value="SIS_dom"/>
</dbReference>
<dbReference type="SUPFAM" id="SSF53697">
    <property type="entry name" value="SIS domain"/>
    <property type="match status" value="1"/>
</dbReference>
<proteinExistence type="predicted"/>
<gene>
    <name evidence="3" type="ORF">LCGC14_2846900</name>
</gene>
<sequence length="173" mass="19334">MEKMTFLTSNQISIIGCMSSASLALFFGNILSKTFSGVDVLHGHGVNAPAIFQQLSEKSLVFLISFPQYAKTTVELGRFAVGEKAYIVAITDNNNSPIVPLADIVFLIPVNMQSYMESYSAPMALISVLVNALAERHPEKTEKVLLKYDEYSSQMNLYKVSRERIKYREENPI</sequence>
<evidence type="ECO:0000313" key="3">
    <source>
        <dbReference type="EMBL" id="KKK78105.1"/>
    </source>
</evidence>
<dbReference type="InterPro" id="IPR047640">
    <property type="entry name" value="RpiR-like"/>
</dbReference>
<keyword evidence="1" id="KW-0812">Transmembrane</keyword>
<dbReference type="GO" id="GO:1901135">
    <property type="term" value="P:carbohydrate derivative metabolic process"/>
    <property type="evidence" value="ECO:0007669"/>
    <property type="project" value="InterPro"/>
</dbReference>
<dbReference type="CDD" id="cd05013">
    <property type="entry name" value="SIS_RpiR"/>
    <property type="match status" value="1"/>
</dbReference>
<keyword evidence="1" id="KW-0472">Membrane</keyword>
<reference evidence="3" key="1">
    <citation type="journal article" date="2015" name="Nature">
        <title>Complex archaea that bridge the gap between prokaryotes and eukaryotes.</title>
        <authorList>
            <person name="Spang A."/>
            <person name="Saw J.H."/>
            <person name="Jorgensen S.L."/>
            <person name="Zaremba-Niedzwiedzka K."/>
            <person name="Martijn J."/>
            <person name="Lind A.E."/>
            <person name="van Eijk R."/>
            <person name="Schleper C."/>
            <person name="Guy L."/>
            <person name="Ettema T.J."/>
        </authorList>
    </citation>
    <scope>NUCLEOTIDE SEQUENCE</scope>
</reference>
<feature type="transmembrane region" description="Helical" evidence="1">
    <location>
        <begin position="12"/>
        <end position="31"/>
    </location>
</feature>
<dbReference type="GO" id="GO:0003700">
    <property type="term" value="F:DNA-binding transcription factor activity"/>
    <property type="evidence" value="ECO:0007669"/>
    <property type="project" value="InterPro"/>
</dbReference>
<name>A0A0F8YWA0_9ZZZZ</name>
<feature type="domain" description="SIS" evidence="2">
    <location>
        <begin position="1"/>
        <end position="143"/>
    </location>
</feature>
<dbReference type="InterPro" id="IPR035472">
    <property type="entry name" value="RpiR-like_SIS"/>
</dbReference>
<dbReference type="Pfam" id="PF01380">
    <property type="entry name" value="SIS"/>
    <property type="match status" value="1"/>
</dbReference>
<evidence type="ECO:0000259" key="2">
    <source>
        <dbReference type="PROSITE" id="PS51464"/>
    </source>
</evidence>
<dbReference type="EMBL" id="LAZR01054647">
    <property type="protein sequence ID" value="KKK78105.1"/>
    <property type="molecule type" value="Genomic_DNA"/>
</dbReference>
<dbReference type="GO" id="GO:0097367">
    <property type="term" value="F:carbohydrate derivative binding"/>
    <property type="evidence" value="ECO:0007669"/>
    <property type="project" value="InterPro"/>
</dbReference>
<accession>A0A0F8YWA0</accession>
<evidence type="ECO:0000256" key="1">
    <source>
        <dbReference type="SAM" id="Phobius"/>
    </source>
</evidence>
<dbReference type="PROSITE" id="PS51464">
    <property type="entry name" value="SIS"/>
    <property type="match status" value="1"/>
</dbReference>
<keyword evidence="1" id="KW-1133">Transmembrane helix</keyword>
<dbReference type="Gene3D" id="3.40.50.10490">
    <property type="entry name" value="Glucose-6-phosphate isomerase like protein, domain 1"/>
    <property type="match status" value="1"/>
</dbReference>
<dbReference type="PANTHER" id="PTHR30514:SF18">
    <property type="entry name" value="RPIR-FAMILY TRANSCRIPTIONAL REGULATOR"/>
    <property type="match status" value="1"/>
</dbReference>
<comment type="caution">
    <text evidence="3">The sequence shown here is derived from an EMBL/GenBank/DDBJ whole genome shotgun (WGS) entry which is preliminary data.</text>
</comment>